<gene>
    <name evidence="6" type="ORF">SAMN05216439_0489</name>
</gene>
<keyword evidence="6" id="KW-0418">Kinase</keyword>
<organism evidence="6 7">
    <name type="scientific">Methanobrevibacter gottschalkii</name>
    <dbReference type="NCBI Taxonomy" id="190974"/>
    <lineage>
        <taxon>Archaea</taxon>
        <taxon>Methanobacteriati</taxon>
        <taxon>Methanobacteriota</taxon>
        <taxon>Methanomada group</taxon>
        <taxon>Methanobacteria</taxon>
        <taxon>Methanobacteriales</taxon>
        <taxon>Methanobacteriaceae</taxon>
        <taxon>Methanobrevibacter</taxon>
    </lineage>
</organism>
<dbReference type="InterPro" id="IPR039430">
    <property type="entry name" value="Thymidylate_kin-like_dom"/>
</dbReference>
<reference evidence="6 7" key="1">
    <citation type="submission" date="2016-10" db="EMBL/GenBank/DDBJ databases">
        <authorList>
            <person name="de Groot N.N."/>
        </authorList>
    </citation>
    <scope>NUCLEOTIDE SEQUENCE [LARGE SCALE GENOMIC DNA]</scope>
    <source>
        <strain evidence="6 7">DSM 11978</strain>
    </source>
</reference>
<dbReference type="Gene3D" id="3.40.50.300">
    <property type="entry name" value="P-loop containing nucleotide triphosphate hydrolases"/>
    <property type="match status" value="1"/>
</dbReference>
<protein>
    <recommendedName>
        <fullName evidence="4">dTMP kinase</fullName>
    </recommendedName>
</protein>
<keyword evidence="2" id="KW-0547">Nucleotide-binding</keyword>
<dbReference type="PANTHER" id="PTHR10344:SF4">
    <property type="entry name" value="UMP-CMP KINASE 2, MITOCHONDRIAL"/>
    <property type="match status" value="1"/>
</dbReference>
<evidence type="ECO:0000256" key="3">
    <source>
        <dbReference type="ARBA" id="ARBA00022840"/>
    </source>
</evidence>
<feature type="domain" description="Thymidylate kinase-like" evidence="5">
    <location>
        <begin position="7"/>
        <end position="182"/>
    </location>
</feature>
<dbReference type="GO" id="GO:0005737">
    <property type="term" value="C:cytoplasm"/>
    <property type="evidence" value="ECO:0007669"/>
    <property type="project" value="TreeGrafter"/>
</dbReference>
<dbReference type="OrthoDB" id="43083at2157"/>
<keyword evidence="6" id="KW-0808">Transferase</keyword>
<dbReference type="GO" id="GO:0005524">
    <property type="term" value="F:ATP binding"/>
    <property type="evidence" value="ECO:0007669"/>
    <property type="project" value="UniProtKB-KW"/>
</dbReference>
<dbReference type="PANTHER" id="PTHR10344">
    <property type="entry name" value="THYMIDYLATE KINASE"/>
    <property type="match status" value="1"/>
</dbReference>
<evidence type="ECO:0000313" key="7">
    <source>
        <dbReference type="Proteomes" id="UP000199506"/>
    </source>
</evidence>
<name>A0A1H7Q017_9EURY</name>
<dbReference type="STRING" id="190974.SAMN05216439_0489"/>
<evidence type="ECO:0000256" key="4">
    <source>
        <dbReference type="ARBA" id="ARBA00029962"/>
    </source>
</evidence>
<sequence length="194" mass="22340">MKKFIVIDGLDGSGKDTQVKLIAEMYEKQGRNVVIRSHPCFDNRYGRKSKEALLKTGKINHLLATVYFGLDAIRSVVKYTHDDNVDVLIFSRYILAVMYLPNGINTIVYKIVAFILPTSDCMFFLDVSPEESLRRIGSRNENTEMFENIECLRKNRLKSQKFTYNWNVIPGDDSAEVISEKIKMKCIETDKLLN</sequence>
<accession>A0A1H7Q017</accession>
<evidence type="ECO:0000256" key="2">
    <source>
        <dbReference type="ARBA" id="ARBA00022741"/>
    </source>
</evidence>
<dbReference type="InterPro" id="IPR027417">
    <property type="entry name" value="P-loop_NTPase"/>
</dbReference>
<dbReference type="RefSeq" id="WP_069574316.1">
    <property type="nucleotide sequence ID" value="NZ_FOAK01000017.1"/>
</dbReference>
<dbReference type="Pfam" id="PF02223">
    <property type="entry name" value="Thymidylate_kin"/>
    <property type="match status" value="1"/>
</dbReference>
<comment type="similarity">
    <text evidence="1">Belongs to the thymidylate kinase family.</text>
</comment>
<dbReference type="GO" id="GO:0006233">
    <property type="term" value="P:dTDP biosynthetic process"/>
    <property type="evidence" value="ECO:0007669"/>
    <property type="project" value="TreeGrafter"/>
</dbReference>
<dbReference type="SUPFAM" id="SSF52540">
    <property type="entry name" value="P-loop containing nucleoside triphosphate hydrolases"/>
    <property type="match status" value="1"/>
</dbReference>
<dbReference type="AlphaFoldDB" id="A0A1H7Q017"/>
<evidence type="ECO:0000259" key="5">
    <source>
        <dbReference type="Pfam" id="PF02223"/>
    </source>
</evidence>
<evidence type="ECO:0000313" key="6">
    <source>
        <dbReference type="EMBL" id="SEL41149.1"/>
    </source>
</evidence>
<dbReference type="GO" id="GO:0006227">
    <property type="term" value="P:dUDP biosynthetic process"/>
    <property type="evidence" value="ECO:0007669"/>
    <property type="project" value="TreeGrafter"/>
</dbReference>
<keyword evidence="3" id="KW-0067">ATP-binding</keyword>
<dbReference type="EMBL" id="FOAK01000017">
    <property type="protein sequence ID" value="SEL41149.1"/>
    <property type="molecule type" value="Genomic_DNA"/>
</dbReference>
<dbReference type="Proteomes" id="UP000199506">
    <property type="component" value="Unassembled WGS sequence"/>
</dbReference>
<dbReference type="GO" id="GO:0004798">
    <property type="term" value="F:dTMP kinase activity"/>
    <property type="evidence" value="ECO:0007669"/>
    <property type="project" value="TreeGrafter"/>
</dbReference>
<evidence type="ECO:0000256" key="1">
    <source>
        <dbReference type="ARBA" id="ARBA00009776"/>
    </source>
</evidence>
<dbReference type="GO" id="GO:0006235">
    <property type="term" value="P:dTTP biosynthetic process"/>
    <property type="evidence" value="ECO:0007669"/>
    <property type="project" value="TreeGrafter"/>
</dbReference>
<proteinExistence type="inferred from homology"/>